<protein>
    <submittedName>
        <fullName evidence="2">Uncharacterized protein</fullName>
    </submittedName>
</protein>
<reference evidence="2 3" key="1">
    <citation type="submission" date="2018-02" db="EMBL/GenBank/DDBJ databases">
        <title>The genomes of Aspergillus section Nigri reveals drivers in fungal speciation.</title>
        <authorList>
            <consortium name="DOE Joint Genome Institute"/>
            <person name="Vesth T.C."/>
            <person name="Nybo J."/>
            <person name="Theobald S."/>
            <person name="Brandl J."/>
            <person name="Frisvad J.C."/>
            <person name="Nielsen K.F."/>
            <person name="Lyhne E.K."/>
            <person name="Kogle M.E."/>
            <person name="Kuo A."/>
            <person name="Riley R."/>
            <person name="Clum A."/>
            <person name="Nolan M."/>
            <person name="Lipzen A."/>
            <person name="Salamov A."/>
            <person name="Henrissat B."/>
            <person name="Wiebenga A."/>
            <person name="De vries R.P."/>
            <person name="Grigoriev I.V."/>
            <person name="Mortensen U.H."/>
            <person name="Andersen M.R."/>
            <person name="Baker S.E."/>
        </authorList>
    </citation>
    <scope>NUCLEOTIDE SEQUENCE [LARGE SCALE GENOMIC DNA]</scope>
    <source>
        <strain evidence="2 3">CBS 114.80</strain>
    </source>
</reference>
<keyword evidence="3" id="KW-1185">Reference proteome</keyword>
<feature type="compositionally biased region" description="Polar residues" evidence="1">
    <location>
        <begin position="435"/>
        <end position="446"/>
    </location>
</feature>
<feature type="compositionally biased region" description="Polar residues" evidence="1">
    <location>
        <begin position="367"/>
        <end position="377"/>
    </location>
</feature>
<feature type="compositionally biased region" description="Basic and acidic residues" evidence="1">
    <location>
        <begin position="395"/>
        <end position="434"/>
    </location>
</feature>
<organism evidence="2 3">
    <name type="scientific">Aspergillus indologenus CBS 114.80</name>
    <dbReference type="NCBI Taxonomy" id="1450541"/>
    <lineage>
        <taxon>Eukaryota</taxon>
        <taxon>Fungi</taxon>
        <taxon>Dikarya</taxon>
        <taxon>Ascomycota</taxon>
        <taxon>Pezizomycotina</taxon>
        <taxon>Eurotiomycetes</taxon>
        <taxon>Eurotiomycetidae</taxon>
        <taxon>Eurotiales</taxon>
        <taxon>Aspergillaceae</taxon>
        <taxon>Aspergillus</taxon>
        <taxon>Aspergillus subgen. Circumdati</taxon>
    </lineage>
</organism>
<dbReference type="EMBL" id="KZ825486">
    <property type="protein sequence ID" value="PYI33113.1"/>
    <property type="molecule type" value="Genomic_DNA"/>
</dbReference>
<gene>
    <name evidence="2" type="ORF">BP00DRAFT_414103</name>
</gene>
<evidence type="ECO:0000313" key="3">
    <source>
        <dbReference type="Proteomes" id="UP000248817"/>
    </source>
</evidence>
<feature type="compositionally biased region" description="Polar residues" evidence="1">
    <location>
        <begin position="141"/>
        <end position="152"/>
    </location>
</feature>
<name>A0A2V5IGE0_9EURO</name>
<feature type="region of interest" description="Disordered" evidence="1">
    <location>
        <begin position="136"/>
        <end position="165"/>
    </location>
</feature>
<evidence type="ECO:0000313" key="2">
    <source>
        <dbReference type="EMBL" id="PYI33113.1"/>
    </source>
</evidence>
<accession>A0A2V5IGE0</accession>
<sequence length="446" mass="49571">MKIICQTCRELVEDSFSDIAERSGKHSSGTGLHLIDFIGELRYWHDFRDEVEQVLAKVEWDNYQHPVTAHVETSDVYYSEHFLCGAEISSSARFISNVLNPLNGVAKILGYPLYFGDWTVTVDKLRWPVLPLANEQDKTSTGKPNAITGTEGQSKKPAKPERGSIPDYALIDEKGKVRAIGEAKHPWGTLPDANIKQTLKGDKEAEKLLRRFLGQIARDMWAANLKYAFMTNYRWTVFLRREFSDGKWTLDYSDAIKHDSKAQHRDHTASISVRQCILFIMIKVASSNQEDWSTNESRREALSTWVYIAPDKKEGTEKTTSSNLYLSRVQGERGLFSEGSITSANNDLPGKGIAAGKAPELTLPHRSLSTTKINSSDQGKEPMDATQESLKGKAKIAESTDKQGGKSKGKAAETTDKEGAKGKMRASESTDKGGSKTTRSTGSLRK</sequence>
<proteinExistence type="predicted"/>
<feature type="region of interest" description="Disordered" evidence="1">
    <location>
        <begin position="338"/>
        <end position="446"/>
    </location>
</feature>
<dbReference type="Proteomes" id="UP000248817">
    <property type="component" value="Unassembled WGS sequence"/>
</dbReference>
<dbReference type="AlphaFoldDB" id="A0A2V5IGE0"/>
<evidence type="ECO:0000256" key="1">
    <source>
        <dbReference type="SAM" id="MobiDB-lite"/>
    </source>
</evidence>